<gene>
    <name evidence="3" type="ORF">J8C05_08125</name>
</gene>
<proteinExistence type="predicted"/>
<keyword evidence="4" id="KW-1185">Reference proteome</keyword>
<evidence type="ECO:0000313" key="4">
    <source>
        <dbReference type="Proteomes" id="UP000677668"/>
    </source>
</evidence>
<feature type="region of interest" description="Disordered" evidence="1">
    <location>
        <begin position="1"/>
        <end position="25"/>
    </location>
</feature>
<feature type="compositionally biased region" description="Basic and acidic residues" evidence="1">
    <location>
        <begin position="1"/>
        <end position="15"/>
    </location>
</feature>
<name>A0ABX8AXD8_9BACT</name>
<evidence type="ECO:0000313" key="3">
    <source>
        <dbReference type="EMBL" id="QUV93339.1"/>
    </source>
</evidence>
<evidence type="ECO:0000256" key="1">
    <source>
        <dbReference type="SAM" id="MobiDB-lite"/>
    </source>
</evidence>
<keyword evidence="2" id="KW-0812">Transmembrane</keyword>
<dbReference type="RefSeq" id="WP_211421730.1">
    <property type="nucleotide sequence ID" value="NZ_CP072642.1"/>
</dbReference>
<evidence type="ECO:0000256" key="2">
    <source>
        <dbReference type="SAM" id="Phobius"/>
    </source>
</evidence>
<feature type="transmembrane region" description="Helical" evidence="2">
    <location>
        <begin position="87"/>
        <end position="108"/>
    </location>
</feature>
<protein>
    <submittedName>
        <fullName evidence="3">Uncharacterized protein</fullName>
    </submittedName>
</protein>
<reference evidence="3 4" key="1">
    <citation type="submission" date="2021-03" db="EMBL/GenBank/DDBJ databases">
        <title>Genomic and phenotypic characterization of Chloracidobacterium isolates provides evidence for multiple species.</title>
        <authorList>
            <person name="Saini M.K."/>
            <person name="Costas A.M.G."/>
            <person name="Tank M."/>
            <person name="Bryant D.A."/>
        </authorList>
    </citation>
    <scope>NUCLEOTIDE SEQUENCE [LARGE SCALE GENOMIC DNA]</scope>
    <source>
        <strain evidence="3 4">N</strain>
    </source>
</reference>
<sequence>MPDRPASSEHEDPRDQPPSQPATGVTAKRQLMFPDAVARDNQVRSRIPLVAEAPVFEFEPVAPPTPSGFPRLSRRWRMRLRQFVSRYVVWFVVTLLLSVVAVVIVAVVSPTPKPPMPPIRR</sequence>
<organism evidence="3 4">
    <name type="scientific">Chloracidobacterium sp. N</name>
    <dbReference type="NCBI Taxonomy" id="2821540"/>
    <lineage>
        <taxon>Bacteria</taxon>
        <taxon>Pseudomonadati</taxon>
        <taxon>Acidobacteriota</taxon>
        <taxon>Terriglobia</taxon>
        <taxon>Terriglobales</taxon>
        <taxon>Acidobacteriaceae</taxon>
        <taxon>Chloracidobacterium</taxon>
        <taxon>Chloracidobacterium aggregatum</taxon>
    </lineage>
</organism>
<accession>A0ABX8AXD8</accession>
<keyword evidence="2" id="KW-1133">Transmembrane helix</keyword>
<keyword evidence="2" id="KW-0472">Membrane</keyword>
<dbReference type="Proteomes" id="UP000677668">
    <property type="component" value="Chromosome 1"/>
</dbReference>
<dbReference type="EMBL" id="CP072642">
    <property type="protein sequence ID" value="QUV93339.1"/>
    <property type="molecule type" value="Genomic_DNA"/>
</dbReference>